<name>A0A2U1SR28_METSR</name>
<dbReference type="InterPro" id="IPR050249">
    <property type="entry name" value="Pseudomonas-type_ThrB"/>
</dbReference>
<keyword evidence="4 8" id="KW-0547">Nucleotide-binding</keyword>
<evidence type="ECO:0000256" key="2">
    <source>
        <dbReference type="ARBA" id="ARBA00022679"/>
    </source>
</evidence>
<dbReference type="CDD" id="cd05153">
    <property type="entry name" value="HomoserineK_II"/>
    <property type="match status" value="1"/>
</dbReference>
<dbReference type="UniPathway" id="UPA00050">
    <property type="reaction ID" value="UER00064"/>
</dbReference>
<dbReference type="InterPro" id="IPR005280">
    <property type="entry name" value="Homoserine_kinase_II"/>
</dbReference>
<dbReference type="EMBL" id="PUIV01000012">
    <property type="protein sequence ID" value="PWB94068.1"/>
    <property type="molecule type" value="Genomic_DNA"/>
</dbReference>
<gene>
    <name evidence="8 11" type="primary">thrB</name>
    <name evidence="11" type="ORF">C5689_09950</name>
</gene>
<protein>
    <recommendedName>
        <fullName evidence="8 9">Homoserine kinase</fullName>
        <shortName evidence="8">HK</shortName>
        <shortName evidence="8">HSK</shortName>
        <ecNumber evidence="8 9">2.7.1.39</ecNumber>
    </recommendedName>
</protein>
<dbReference type="PANTHER" id="PTHR21064">
    <property type="entry name" value="AMINOGLYCOSIDE PHOSPHOTRANSFERASE DOMAIN-CONTAINING PROTEIN-RELATED"/>
    <property type="match status" value="1"/>
</dbReference>
<accession>A0A2U1SR28</accession>
<dbReference type="RefSeq" id="WP_108917127.1">
    <property type="nucleotide sequence ID" value="NZ_BGJY01000002.1"/>
</dbReference>
<dbReference type="Pfam" id="PF01636">
    <property type="entry name" value="APH"/>
    <property type="match status" value="1"/>
</dbReference>
<dbReference type="AlphaFoldDB" id="A0A2U1SR28"/>
<evidence type="ECO:0000256" key="9">
    <source>
        <dbReference type="NCBIfam" id="TIGR00938"/>
    </source>
</evidence>
<evidence type="ECO:0000313" key="12">
    <source>
        <dbReference type="Proteomes" id="UP000245137"/>
    </source>
</evidence>
<evidence type="ECO:0000256" key="7">
    <source>
        <dbReference type="ARBA" id="ARBA00038240"/>
    </source>
</evidence>
<evidence type="ECO:0000259" key="10">
    <source>
        <dbReference type="Pfam" id="PF01636"/>
    </source>
</evidence>
<keyword evidence="6 8" id="KW-0067">ATP-binding</keyword>
<comment type="pathway">
    <text evidence="8">Amino-acid biosynthesis; L-threonine biosynthesis; L-threonine from L-aspartate: step 4/5.</text>
</comment>
<sequence>MAVYTDVDDEELIAFLAGYDLGALLSCKGIAEGVENSNYYLHTSAGSFILTLYEKRVAEADLPFFLGLMEHLSAKGLGCPQPVRDRAGAALGRLAGRPAAIVTFLDGYSVHHPEPAHCARLGEALAQLHLAGADFPLRRANALSVGGWRPLYAPFAARAGEVAEDLGAIVAAELETLERDWPSGLPEGVIHADLFPDNVFFLGDRVSGLIDFYFACVDSLAYDLAICLNAWCFDAAGAYDAEKGAALLSSYARARPLTEAEADAFPLLARGAALRFLLTRFVDWLNVPRGALVRPKDPREYLARLRFHKTIRSASDYGLRT</sequence>
<evidence type="ECO:0000313" key="11">
    <source>
        <dbReference type="EMBL" id="PWB94068.1"/>
    </source>
</evidence>
<dbReference type="NCBIfam" id="NF003558">
    <property type="entry name" value="PRK05231.1"/>
    <property type="match status" value="1"/>
</dbReference>
<dbReference type="GO" id="GO:0004413">
    <property type="term" value="F:homoserine kinase activity"/>
    <property type="evidence" value="ECO:0007669"/>
    <property type="project" value="UniProtKB-UniRule"/>
</dbReference>
<keyword evidence="12" id="KW-1185">Reference proteome</keyword>
<dbReference type="GO" id="GO:0009088">
    <property type="term" value="P:threonine biosynthetic process"/>
    <property type="evidence" value="ECO:0007669"/>
    <property type="project" value="UniProtKB-UniRule"/>
</dbReference>
<dbReference type="Gene3D" id="3.90.1200.10">
    <property type="match status" value="1"/>
</dbReference>
<evidence type="ECO:0000256" key="6">
    <source>
        <dbReference type="ARBA" id="ARBA00022840"/>
    </source>
</evidence>
<evidence type="ECO:0000256" key="3">
    <source>
        <dbReference type="ARBA" id="ARBA00022697"/>
    </source>
</evidence>
<dbReference type="HAMAP" id="MF_00301">
    <property type="entry name" value="Homoser_kinase_2"/>
    <property type="match status" value="1"/>
</dbReference>
<evidence type="ECO:0000256" key="8">
    <source>
        <dbReference type="HAMAP-Rule" id="MF_00301"/>
    </source>
</evidence>
<keyword evidence="2 8" id="KW-0808">Transferase</keyword>
<evidence type="ECO:0000256" key="1">
    <source>
        <dbReference type="ARBA" id="ARBA00022605"/>
    </source>
</evidence>
<dbReference type="OrthoDB" id="9777460at2"/>
<dbReference type="Proteomes" id="UP000245137">
    <property type="component" value="Unassembled WGS sequence"/>
</dbReference>
<dbReference type="GO" id="GO:0005524">
    <property type="term" value="F:ATP binding"/>
    <property type="evidence" value="ECO:0007669"/>
    <property type="project" value="UniProtKB-KW"/>
</dbReference>
<comment type="caution">
    <text evidence="11">The sequence shown here is derived from an EMBL/GenBank/DDBJ whole genome shotgun (WGS) entry which is preliminary data.</text>
</comment>
<organism evidence="11 12">
    <name type="scientific">Methylosinus sporium</name>
    <dbReference type="NCBI Taxonomy" id="428"/>
    <lineage>
        <taxon>Bacteria</taxon>
        <taxon>Pseudomonadati</taxon>
        <taxon>Pseudomonadota</taxon>
        <taxon>Alphaproteobacteria</taxon>
        <taxon>Hyphomicrobiales</taxon>
        <taxon>Methylocystaceae</taxon>
        <taxon>Methylosinus</taxon>
    </lineage>
</organism>
<evidence type="ECO:0000256" key="4">
    <source>
        <dbReference type="ARBA" id="ARBA00022741"/>
    </source>
</evidence>
<comment type="similarity">
    <text evidence="7 8">Belongs to the pseudomonas-type ThrB family.</text>
</comment>
<dbReference type="NCBIfam" id="TIGR00938">
    <property type="entry name" value="thrB_alt"/>
    <property type="match status" value="1"/>
</dbReference>
<feature type="domain" description="Aminoglycoside phosphotransferase" evidence="10">
    <location>
        <begin position="27"/>
        <end position="257"/>
    </location>
</feature>
<dbReference type="EC" id="2.7.1.39" evidence="8 9"/>
<dbReference type="Gene3D" id="3.30.200.20">
    <property type="entry name" value="Phosphorylase Kinase, domain 1"/>
    <property type="match status" value="1"/>
</dbReference>
<dbReference type="InterPro" id="IPR002575">
    <property type="entry name" value="Aminoglycoside_PTrfase"/>
</dbReference>
<comment type="catalytic activity">
    <reaction evidence="8">
        <text>L-homoserine + ATP = O-phospho-L-homoserine + ADP + H(+)</text>
        <dbReference type="Rhea" id="RHEA:13985"/>
        <dbReference type="ChEBI" id="CHEBI:15378"/>
        <dbReference type="ChEBI" id="CHEBI:30616"/>
        <dbReference type="ChEBI" id="CHEBI:57476"/>
        <dbReference type="ChEBI" id="CHEBI:57590"/>
        <dbReference type="ChEBI" id="CHEBI:456216"/>
        <dbReference type="EC" id="2.7.1.39"/>
    </reaction>
</comment>
<keyword evidence="1 8" id="KW-0028">Amino-acid biosynthesis</keyword>
<proteinExistence type="inferred from homology"/>
<dbReference type="PANTHER" id="PTHR21064:SF6">
    <property type="entry name" value="AMINOGLYCOSIDE PHOSPHOTRANSFERASE DOMAIN-CONTAINING PROTEIN"/>
    <property type="match status" value="1"/>
</dbReference>
<dbReference type="SUPFAM" id="SSF56112">
    <property type="entry name" value="Protein kinase-like (PK-like)"/>
    <property type="match status" value="1"/>
</dbReference>
<evidence type="ECO:0000256" key="5">
    <source>
        <dbReference type="ARBA" id="ARBA00022777"/>
    </source>
</evidence>
<keyword evidence="3 8" id="KW-0791">Threonine biosynthesis</keyword>
<dbReference type="InterPro" id="IPR011009">
    <property type="entry name" value="Kinase-like_dom_sf"/>
</dbReference>
<reference evidence="11 12" key="1">
    <citation type="journal article" date="2018" name="Appl. Microbiol. Biotechnol.">
        <title>Co-cultivation of the strictly anaerobic methanogen Methanosarcina barkeri with aerobic methanotrophs in an oxygen-limited membrane bioreactor.</title>
        <authorList>
            <person name="In 't Zandt M.H."/>
            <person name="van den Bosch T.J.M."/>
            <person name="Rijkers R."/>
            <person name="van Kessel M.A.H.J."/>
            <person name="Jetten M.S.M."/>
            <person name="Welte C.U."/>
        </authorList>
    </citation>
    <scope>NUCLEOTIDE SEQUENCE [LARGE SCALE GENOMIC DNA]</scope>
    <source>
        <strain evidence="11 12">DSM 17706</strain>
    </source>
</reference>
<keyword evidence="5 8" id="KW-0418">Kinase</keyword>